<feature type="transmembrane region" description="Helical" evidence="1">
    <location>
        <begin position="97"/>
        <end position="115"/>
    </location>
</feature>
<accession>A0A6C0NF08</accession>
<proteinExistence type="predicted"/>
<name>A0A6C0NF08_ENTCL</name>
<keyword evidence="2" id="KW-0614">Plasmid</keyword>
<keyword evidence="1" id="KW-1133">Transmembrane helix</keyword>
<dbReference type="EMBL" id="MN598004">
    <property type="protein sequence ID" value="QHW11513.1"/>
    <property type="molecule type" value="Genomic_DNA"/>
</dbReference>
<geneLocation type="plasmid" evidence="2">
    <name>pNDM-1-EC12</name>
</geneLocation>
<evidence type="ECO:0000313" key="2">
    <source>
        <dbReference type="EMBL" id="QHW11513.1"/>
    </source>
</evidence>
<sequence length="151" mass="16304">MLIQHSLSIIVPGELFMSENIVLYHCNHCSGSGTCSNGANGNSCVVCVKRRQGMGEIPRYWGFQRKRYLESFTGLACGCCGGIGKAEIMTARINGRITSVLGIIMPFFLILLTFLSSASGNTRLFDVFSTLACSVTGTVIGYYFSSSKNSS</sequence>
<feature type="transmembrane region" description="Helical" evidence="1">
    <location>
        <begin position="127"/>
        <end position="145"/>
    </location>
</feature>
<keyword evidence="1" id="KW-0472">Membrane</keyword>
<protein>
    <recommendedName>
        <fullName evidence="3">Molecular chaperone DnaJ</fullName>
    </recommendedName>
</protein>
<keyword evidence="1" id="KW-0812">Transmembrane</keyword>
<dbReference type="AlphaFoldDB" id="A0A6C0NF08"/>
<evidence type="ECO:0000256" key="1">
    <source>
        <dbReference type="SAM" id="Phobius"/>
    </source>
</evidence>
<organism evidence="2">
    <name type="scientific">Enterobacter cloacae</name>
    <dbReference type="NCBI Taxonomy" id="550"/>
    <lineage>
        <taxon>Bacteria</taxon>
        <taxon>Pseudomonadati</taxon>
        <taxon>Pseudomonadota</taxon>
        <taxon>Gammaproteobacteria</taxon>
        <taxon>Enterobacterales</taxon>
        <taxon>Enterobacteriaceae</taxon>
        <taxon>Enterobacter</taxon>
        <taxon>Enterobacter cloacae complex</taxon>
    </lineage>
</organism>
<evidence type="ECO:0008006" key="3">
    <source>
        <dbReference type="Google" id="ProtNLM"/>
    </source>
</evidence>
<reference evidence="2" key="1">
    <citation type="submission" date="2019-10" db="EMBL/GenBank/DDBJ databases">
        <title>Characterization of a blaNDM-1-carrying IncHI5 plasmid from Enterobacter cloacae of food animal origin.</title>
        <authorList>
            <person name="Zhu Y."/>
            <person name="Schwarz S."/>
            <person name="Liu W."/>
            <person name="Liu S."/>
            <person name="Zhang W."/>
        </authorList>
    </citation>
    <scope>NUCLEOTIDE SEQUENCE</scope>
    <source>
        <strain evidence="2">EC12</strain>
        <plasmid evidence="2">pNDM-1-EC12</plasmid>
    </source>
</reference>